<dbReference type="EMBL" id="AFCW01001121">
    <property type="protein sequence ID" value="EHD02786.1"/>
    <property type="molecule type" value="Genomic_DNA"/>
</dbReference>
<protein>
    <submittedName>
        <fullName evidence="2">Uncharacterized protein</fullName>
    </submittedName>
</protein>
<evidence type="ECO:0000313" key="2">
    <source>
        <dbReference type="EMBL" id="EHD02786.1"/>
    </source>
</evidence>
<keyword evidence="1" id="KW-0472">Membrane</keyword>
<keyword evidence="1" id="KW-0812">Transmembrane</keyword>
<comment type="caution">
    <text evidence="2">The sequence shown here is derived from an EMBL/GenBank/DDBJ whole genome shotgun (WGS) entry which is preliminary data.</text>
</comment>
<feature type="transmembrane region" description="Helical" evidence="1">
    <location>
        <begin position="21"/>
        <end position="40"/>
    </location>
</feature>
<proteinExistence type="predicted"/>
<dbReference type="Proteomes" id="UP000004776">
    <property type="component" value="Unassembled WGS sequence"/>
</dbReference>
<reference evidence="2 3" key="1">
    <citation type="journal article" date="2011" name="BMC Genomics">
        <title>Genome sequencing reveals diversification of virulence factor content and possible host adaptation in distinct subpopulations of Salmonella enterica.</title>
        <authorList>
            <person name="den Bakker H.C."/>
            <person name="Moreno Switt A.I."/>
            <person name="Govoni G."/>
            <person name="Cummings C.A."/>
            <person name="Ranieri M.L."/>
            <person name="Degoricija L."/>
            <person name="Hoelzer K."/>
            <person name="Rodriguez-Rivera L.D."/>
            <person name="Brown S."/>
            <person name="Bolchacova E."/>
            <person name="Furtado M.R."/>
            <person name="Wiedmann M."/>
        </authorList>
    </citation>
    <scope>NUCLEOTIDE SEQUENCE [LARGE SCALE GENOMIC DNA]</scope>
    <source>
        <strain evidence="2 3">R8-2977</strain>
    </source>
</reference>
<feature type="non-terminal residue" evidence="2">
    <location>
        <position position="67"/>
    </location>
</feature>
<evidence type="ECO:0000256" key="1">
    <source>
        <dbReference type="SAM" id="Phobius"/>
    </source>
</evidence>
<name>G5RWM2_SALET</name>
<sequence>MPVRMPRPNSRRTPRIRGASILWRSSSFIIELNPLFFYLLQNPGVNAATFTTGAAAVSGSAGTMKPS</sequence>
<accession>G5RWM2</accession>
<dbReference type="AlphaFoldDB" id="G5RWM2"/>
<gene>
    <name evidence="2" type="ORF">LTSEURB_2927</name>
</gene>
<keyword evidence="1" id="KW-1133">Transmembrane helix</keyword>
<organism evidence="2 3">
    <name type="scientific">Salmonella enterica subsp. enterica serovar Urbana str. R8-2977</name>
    <dbReference type="NCBI Taxonomy" id="913084"/>
    <lineage>
        <taxon>Bacteria</taxon>
        <taxon>Pseudomonadati</taxon>
        <taxon>Pseudomonadota</taxon>
        <taxon>Gammaproteobacteria</taxon>
        <taxon>Enterobacterales</taxon>
        <taxon>Enterobacteriaceae</taxon>
        <taxon>Salmonella</taxon>
    </lineage>
</organism>
<evidence type="ECO:0000313" key="3">
    <source>
        <dbReference type="Proteomes" id="UP000004776"/>
    </source>
</evidence>